<sequence>MTLSFDSDTDYSVSECPLSQTHFLRPSVTSHWSIGGHCQSSHHDAAGRSVCRGGVQLRPDAHAGERSWWGYNGTAGRRGCVERDRPESYTVDVRASDLKLSHSEKPMHPCLSYRTWLYSVLIGSIPAAVVSFAIAKNHHVAVSDFQVVFVSTFAVTTTCLVWFGCKLVLSPSAVNINFNIILLVLLEVLIASTVILSARSAEDCCSHRKVIEVIAEISAVFGGVIALNMDALLLGPYLSVTFFWILVAYFPSAIASDVVVEYPNKCLVDMLIAISSVTSPLLFSASGFLSCSVLNFIDIFLYEVPTAKQSYDILLLILMVLLLVQAVLTLATVVHCASYKSQLLMGAPEWDDSQQLPALHLELALSATSIQQNTVGL</sequence>
<keyword evidence="1" id="KW-0472">Membrane</keyword>
<dbReference type="PANTHER" id="PTHR17597">
    <property type="entry name" value="MEMBRANE PROTEIN MLC1"/>
    <property type="match status" value="1"/>
</dbReference>
<accession>A0ABM3CCG5</accession>
<dbReference type="Proteomes" id="UP001652741">
    <property type="component" value="Chromosome ssa10"/>
</dbReference>
<evidence type="ECO:0000256" key="1">
    <source>
        <dbReference type="SAM" id="Phobius"/>
    </source>
</evidence>
<feature type="transmembrane region" description="Helical" evidence="1">
    <location>
        <begin position="116"/>
        <end position="135"/>
    </location>
</feature>
<protein>
    <submittedName>
        <fullName evidence="3">Membrane protein MLC1</fullName>
    </submittedName>
</protein>
<name>A0ABM3CCG5_SALSA</name>
<evidence type="ECO:0000313" key="2">
    <source>
        <dbReference type="Proteomes" id="UP001652741"/>
    </source>
</evidence>
<keyword evidence="1" id="KW-1133">Transmembrane helix</keyword>
<proteinExistence type="predicted"/>
<gene>
    <name evidence="3" type="primary">LOC123724508</name>
</gene>
<feature type="transmembrane region" description="Helical" evidence="1">
    <location>
        <begin position="281"/>
        <end position="301"/>
    </location>
</feature>
<keyword evidence="1" id="KW-0812">Transmembrane</keyword>
<dbReference type="PANTHER" id="PTHR17597:SF0">
    <property type="entry name" value="MEMBRANE PROTEIN MLC1"/>
    <property type="match status" value="1"/>
</dbReference>
<evidence type="ECO:0000313" key="3">
    <source>
        <dbReference type="RefSeq" id="XP_045544256.1"/>
    </source>
</evidence>
<dbReference type="RefSeq" id="XP_045544256.1">
    <property type="nucleotide sequence ID" value="XM_045688300.1"/>
</dbReference>
<reference evidence="3" key="1">
    <citation type="submission" date="2025-08" db="UniProtKB">
        <authorList>
            <consortium name="RefSeq"/>
        </authorList>
    </citation>
    <scope>IDENTIFICATION</scope>
</reference>
<dbReference type="GeneID" id="123724508"/>
<feature type="transmembrane region" description="Helical" evidence="1">
    <location>
        <begin position="176"/>
        <end position="198"/>
    </location>
</feature>
<feature type="transmembrane region" description="Helical" evidence="1">
    <location>
        <begin position="313"/>
        <end position="337"/>
    </location>
</feature>
<feature type="transmembrane region" description="Helical" evidence="1">
    <location>
        <begin position="147"/>
        <end position="164"/>
    </location>
</feature>
<dbReference type="InterPro" id="IPR033280">
    <property type="entry name" value="Membrane_MLC1"/>
</dbReference>
<feature type="transmembrane region" description="Helical" evidence="1">
    <location>
        <begin position="241"/>
        <end position="260"/>
    </location>
</feature>
<feature type="transmembrane region" description="Helical" evidence="1">
    <location>
        <begin position="210"/>
        <end position="229"/>
    </location>
</feature>
<organism evidence="2 3">
    <name type="scientific">Salmo salar</name>
    <name type="common">Atlantic salmon</name>
    <dbReference type="NCBI Taxonomy" id="8030"/>
    <lineage>
        <taxon>Eukaryota</taxon>
        <taxon>Metazoa</taxon>
        <taxon>Chordata</taxon>
        <taxon>Craniata</taxon>
        <taxon>Vertebrata</taxon>
        <taxon>Euteleostomi</taxon>
        <taxon>Actinopterygii</taxon>
        <taxon>Neopterygii</taxon>
        <taxon>Teleostei</taxon>
        <taxon>Protacanthopterygii</taxon>
        <taxon>Salmoniformes</taxon>
        <taxon>Salmonidae</taxon>
        <taxon>Salmoninae</taxon>
        <taxon>Salmo</taxon>
    </lineage>
</organism>
<keyword evidence="2" id="KW-1185">Reference proteome</keyword>